<gene>
    <name evidence="3" type="ORF">PAM7066_01996</name>
</gene>
<dbReference type="Proteomes" id="UP000193870">
    <property type="component" value="Unassembled WGS sequence"/>
</dbReference>
<dbReference type="InterPro" id="IPR036514">
    <property type="entry name" value="SGNH_hydro_sf"/>
</dbReference>
<dbReference type="InterPro" id="IPR013830">
    <property type="entry name" value="SGNH_hydro"/>
</dbReference>
<evidence type="ECO:0000313" key="3">
    <source>
        <dbReference type="EMBL" id="SLN45850.1"/>
    </source>
</evidence>
<keyword evidence="1" id="KW-0812">Transmembrane</keyword>
<feature type="domain" description="SGNH hydrolase-type esterase" evidence="2">
    <location>
        <begin position="176"/>
        <end position="416"/>
    </location>
</feature>
<dbReference type="SUPFAM" id="SSF52266">
    <property type="entry name" value="SGNH hydrolase"/>
    <property type="match status" value="1"/>
</dbReference>
<keyword evidence="4" id="KW-1185">Reference proteome</keyword>
<organism evidence="3 4">
    <name type="scientific">Palleronia marisminoris</name>
    <dbReference type="NCBI Taxonomy" id="315423"/>
    <lineage>
        <taxon>Bacteria</taxon>
        <taxon>Pseudomonadati</taxon>
        <taxon>Pseudomonadota</taxon>
        <taxon>Alphaproteobacteria</taxon>
        <taxon>Rhodobacterales</taxon>
        <taxon>Roseobacteraceae</taxon>
        <taxon>Palleronia</taxon>
    </lineage>
</organism>
<proteinExistence type="predicted"/>
<reference evidence="3 4" key="1">
    <citation type="submission" date="2017-03" db="EMBL/GenBank/DDBJ databases">
        <authorList>
            <person name="Afonso C.L."/>
            <person name="Miller P.J."/>
            <person name="Scott M.A."/>
            <person name="Spackman E."/>
            <person name="Goraichik I."/>
            <person name="Dimitrov K.M."/>
            <person name="Suarez D.L."/>
            <person name="Swayne D.E."/>
        </authorList>
    </citation>
    <scope>NUCLEOTIDE SEQUENCE [LARGE SCALE GENOMIC DNA]</scope>
    <source>
        <strain evidence="3 4">CECT 7066</strain>
    </source>
</reference>
<feature type="transmembrane region" description="Helical" evidence="1">
    <location>
        <begin position="6"/>
        <end position="23"/>
    </location>
</feature>
<dbReference type="Pfam" id="PF13472">
    <property type="entry name" value="Lipase_GDSL_2"/>
    <property type="match status" value="1"/>
</dbReference>
<keyword evidence="1" id="KW-1133">Transmembrane helix</keyword>
<feature type="transmembrane region" description="Helical" evidence="1">
    <location>
        <begin position="62"/>
        <end position="84"/>
    </location>
</feature>
<name>A0A1Y5SR64_9RHOB</name>
<accession>A0A1Y5SR64</accession>
<feature type="transmembrane region" description="Helical" evidence="1">
    <location>
        <begin position="35"/>
        <end position="56"/>
    </location>
</feature>
<dbReference type="OrthoDB" id="7336780at2"/>
<dbReference type="RefSeq" id="WP_085853991.1">
    <property type="nucleotide sequence ID" value="NZ_FOPF01000005.1"/>
</dbReference>
<sequence length="437" mass="47201">MVSRAVLVLIAAYFLATVGYALFNADAYATDIYRVIRYIIGPGVLALGAFLAALLLRSDTRVLTAVYASAVLGSLFLAEGYLTFKSLPGSTGLYANVLDNGTAVERFSSGLPPASTLKALNQEIGARTPDDVLLGNLPNSEVLLCRKAGEAVSYRADRYGFRNDDAIYDEPIEAMLLGDSFAEGICLHDGEHLAAKLVGLGLNIVNTGTRGAGPLLELAILERFGPIIRPPQTVMLVFGGNDAANLTRALDLPWLVSAVEGSFVGTSPLPEQVQLDRAREKLEQWWSIREAPLHEMLGDNSVFRNFMALQRISLALGVFFPAEPRIPALYDDIILRAAKTAATWNGELTLVYLPPKDQFVGRLSFPEAYDAFPEIAQAAAESAGADFLDLSPAFWAYPSPPALYAPDAHLSEEGAAFAAKMILEALSRDLKLTQHRP</sequence>
<dbReference type="AlphaFoldDB" id="A0A1Y5SR64"/>
<evidence type="ECO:0000256" key="1">
    <source>
        <dbReference type="SAM" id="Phobius"/>
    </source>
</evidence>
<dbReference type="STRING" id="315423.SAMN04488020_10551"/>
<dbReference type="Gene3D" id="3.40.50.1110">
    <property type="entry name" value="SGNH hydrolase"/>
    <property type="match status" value="1"/>
</dbReference>
<evidence type="ECO:0000313" key="4">
    <source>
        <dbReference type="Proteomes" id="UP000193870"/>
    </source>
</evidence>
<protein>
    <recommendedName>
        <fullName evidence="2">SGNH hydrolase-type esterase domain-containing protein</fullName>
    </recommendedName>
</protein>
<keyword evidence="1" id="KW-0472">Membrane</keyword>
<dbReference type="GO" id="GO:0016788">
    <property type="term" value="F:hydrolase activity, acting on ester bonds"/>
    <property type="evidence" value="ECO:0007669"/>
    <property type="project" value="UniProtKB-ARBA"/>
</dbReference>
<evidence type="ECO:0000259" key="2">
    <source>
        <dbReference type="Pfam" id="PF13472"/>
    </source>
</evidence>
<dbReference type="EMBL" id="FWFV01000005">
    <property type="protein sequence ID" value="SLN45850.1"/>
    <property type="molecule type" value="Genomic_DNA"/>
</dbReference>